<dbReference type="Pfam" id="PF13966">
    <property type="entry name" value="zf-RVT"/>
    <property type="match status" value="1"/>
</dbReference>
<gene>
    <name evidence="2" type="primary">LOC107778314</name>
</gene>
<dbReference type="KEGG" id="nta:107778314"/>
<proteinExistence type="predicted"/>
<reference evidence="2" key="1">
    <citation type="submission" date="2025-08" db="UniProtKB">
        <authorList>
            <consortium name="RefSeq"/>
        </authorList>
    </citation>
    <scope>IDENTIFICATION</scope>
</reference>
<evidence type="ECO:0000313" key="2">
    <source>
        <dbReference type="RefSeq" id="XP_016454026.1"/>
    </source>
</evidence>
<accession>A0A1S3YP38</accession>
<name>A0A1S3YP38_TOBAC</name>
<organism evidence="2">
    <name type="scientific">Nicotiana tabacum</name>
    <name type="common">Common tobacco</name>
    <dbReference type="NCBI Taxonomy" id="4097"/>
    <lineage>
        <taxon>Eukaryota</taxon>
        <taxon>Viridiplantae</taxon>
        <taxon>Streptophyta</taxon>
        <taxon>Embryophyta</taxon>
        <taxon>Tracheophyta</taxon>
        <taxon>Spermatophyta</taxon>
        <taxon>Magnoliopsida</taxon>
        <taxon>eudicotyledons</taxon>
        <taxon>Gunneridae</taxon>
        <taxon>Pentapetalae</taxon>
        <taxon>asterids</taxon>
        <taxon>lamiids</taxon>
        <taxon>Solanales</taxon>
        <taxon>Solanaceae</taxon>
        <taxon>Nicotianoideae</taxon>
        <taxon>Nicotianeae</taxon>
        <taxon>Nicotiana</taxon>
    </lineage>
</organism>
<sequence length="315" mass="37179">MEVVEQAWDEEINGSPMWRFHLKLKNTAKRLSEWSRNSIGNIFDKVNAELIRAVKKEENYWKQKAGIRCFILWRIGDGDSSFWWDNWTSLGPLSKLTDGRPTPMNIKVKDIISNGRWRWDLLSLLLPASVVNKIQRVEVAQSRKDWAYWTLENSGSFSTKSTWQQLRTSRSETFIEKSLWHKRMPFNFSFLMMRLLKNKVSTNERIQRVGIMIPSRCSCCTRHQHETSSHLFGDSDIARQVWNYFSGTYGIRHTTRSVRSLTMQRWLTIPKNEVHMILLQCLPSVIFWKIWKNGCATRFENLYMSRSISSVRCVT</sequence>
<dbReference type="AlphaFoldDB" id="A0A1S3YP38"/>
<dbReference type="OrthoDB" id="1305258at2759"/>
<dbReference type="RefSeq" id="XP_016454026.1">
    <property type="nucleotide sequence ID" value="XM_016598540.1"/>
</dbReference>
<protein>
    <recommendedName>
        <fullName evidence="1">Reverse transcriptase zinc-binding domain-containing protein</fullName>
    </recommendedName>
</protein>
<dbReference type="PaxDb" id="4097-A0A1S3YP38"/>
<evidence type="ECO:0000259" key="1">
    <source>
        <dbReference type="Pfam" id="PF13966"/>
    </source>
</evidence>
<feature type="domain" description="Reverse transcriptase zinc-binding" evidence="1">
    <location>
        <begin position="157"/>
        <end position="242"/>
    </location>
</feature>
<dbReference type="InterPro" id="IPR026960">
    <property type="entry name" value="RVT-Znf"/>
</dbReference>
<dbReference type="OMA" id="NTASFWH"/>